<dbReference type="PATRIC" id="fig|167539.5.peg.1024"/>
<sequence>MKNNKIPFLASPLLLLFPLISGSYIYLTPYLAIFNFKQAIDKNDTEKASKFIDYNSLRISLTNQLVPELQKRTNSKLADSPFADIKIMVLNPIIKSVVESTVTATITPRGLSLLLNQGKLTKTKSSNKLHNKKNNYESKLNQKDKADIKLYYSNINKFVLSSKVKNSNQEIKAHWIRYNLFKWKLNSIELPTSLTVNNQ</sequence>
<organism evidence="1 2">
    <name type="scientific">Prochlorococcus marinus (strain SARG / CCMP1375 / SS120)</name>
    <dbReference type="NCBI Taxonomy" id="167539"/>
    <lineage>
        <taxon>Bacteria</taxon>
        <taxon>Bacillati</taxon>
        <taxon>Cyanobacteriota</taxon>
        <taxon>Cyanophyceae</taxon>
        <taxon>Synechococcales</taxon>
        <taxon>Prochlorococcaceae</taxon>
        <taxon>Prochlorococcus</taxon>
    </lineage>
</organism>
<dbReference type="KEGG" id="pma:Pro_0976"/>
<proteinExistence type="predicted"/>
<dbReference type="Proteomes" id="UP000001420">
    <property type="component" value="Chromosome"/>
</dbReference>
<dbReference type="Pfam" id="PF11159">
    <property type="entry name" value="DUF2939"/>
    <property type="match status" value="1"/>
</dbReference>
<evidence type="ECO:0000313" key="2">
    <source>
        <dbReference type="Proteomes" id="UP000001420"/>
    </source>
</evidence>
<reference evidence="1 2" key="1">
    <citation type="journal article" date="2003" name="Proc. Natl. Acad. Sci. U.S.A.">
        <title>Genome sequence of the cyanobacterium Prochlorococcus marinus SS120, a nearly minimal oxyphototrophic genome.</title>
        <authorList>
            <person name="Dufresne A."/>
            <person name="Salanoubat M."/>
            <person name="Partensky F."/>
            <person name="Artiguenave F."/>
            <person name="Axmann I.M."/>
            <person name="Barbe V."/>
            <person name="Duprat S."/>
            <person name="Galperin M.Y."/>
            <person name="Koonin E.V."/>
            <person name="Le Gall F."/>
            <person name="Makarova K.S."/>
            <person name="Ostrowski M."/>
            <person name="Oztas S."/>
            <person name="Robert C."/>
            <person name="Rogozin I.B."/>
            <person name="Scanlan D.J."/>
            <person name="Tandeau de Marsac N."/>
            <person name="Weissenbach J."/>
            <person name="Wincker P."/>
            <person name="Wolf Y.I."/>
            <person name="Hess W.R."/>
        </authorList>
    </citation>
    <scope>NUCLEOTIDE SEQUENCE [LARGE SCALE GENOMIC DNA]</scope>
    <source>
        <strain evidence="2">SARG / CCMP1375 / SS120</strain>
    </source>
</reference>
<protein>
    <submittedName>
        <fullName evidence="1">Uncharacterized conserved membrane protein</fullName>
    </submittedName>
</protein>
<dbReference type="EnsemblBacteria" id="AAQ00021">
    <property type="protein sequence ID" value="AAQ00021"/>
    <property type="gene ID" value="Pro_0976"/>
</dbReference>
<dbReference type="OrthoDB" id="5739641at2"/>
<accession>Q7VBW6</accession>
<gene>
    <name evidence="1" type="ordered locus">Pro_0976</name>
</gene>
<dbReference type="RefSeq" id="WP_011125128.1">
    <property type="nucleotide sequence ID" value="NC_005042.1"/>
</dbReference>
<dbReference type="EMBL" id="AE017126">
    <property type="protein sequence ID" value="AAQ00021.1"/>
    <property type="molecule type" value="Genomic_DNA"/>
</dbReference>
<name>Q7VBW6_PROMA</name>
<dbReference type="InterPro" id="IPR021330">
    <property type="entry name" value="DUF2939"/>
</dbReference>
<dbReference type="HOGENOM" id="CLU_089890_1_0_3"/>
<keyword evidence="2" id="KW-1185">Reference proteome</keyword>
<dbReference type="AlphaFoldDB" id="Q7VBW6"/>
<evidence type="ECO:0000313" key="1">
    <source>
        <dbReference type="EMBL" id="AAQ00021.1"/>
    </source>
</evidence>
<dbReference type="eggNOG" id="ENOG5030I68">
    <property type="taxonomic scope" value="Bacteria"/>
</dbReference>